<sequence length="197" mass="22547">MARPKTFDSEEKLTVAMNLFWRQGFKATSLDDLESHLQLKRYSIYNAFGEKRQLYRQAVELYIRTMFEPAIKPLLESDDIGAIETFFADTMNYLAEQPDRLSCFVFEASREVSPEYEDVAALTARANKQLKQSFISVLQRSVDKGQAQSSLAVWQAADFLVTFYRGVVGSNCVEPDSQWMASVLSQLRQVLNSWRAS</sequence>
<evidence type="ECO:0000313" key="6">
    <source>
        <dbReference type="Proteomes" id="UP000619743"/>
    </source>
</evidence>
<dbReference type="InterPro" id="IPR036271">
    <property type="entry name" value="Tet_transcr_reg_TetR-rel_C_sf"/>
</dbReference>
<dbReference type="InterPro" id="IPR009057">
    <property type="entry name" value="Homeodomain-like_sf"/>
</dbReference>
<dbReference type="Gene3D" id="1.10.357.10">
    <property type="entry name" value="Tetracycline Repressor, domain 2"/>
    <property type="match status" value="1"/>
</dbReference>
<dbReference type="Gene3D" id="1.10.10.60">
    <property type="entry name" value="Homeodomain-like"/>
    <property type="match status" value="1"/>
</dbReference>
<keyword evidence="6" id="KW-1185">Reference proteome</keyword>
<keyword evidence="2" id="KW-0238">DNA-binding</keyword>
<evidence type="ECO:0000256" key="1">
    <source>
        <dbReference type="ARBA" id="ARBA00023015"/>
    </source>
</evidence>
<name>A0A8J2XNV2_9GAMM</name>
<dbReference type="RefSeq" id="WP_087505396.1">
    <property type="nucleotide sequence ID" value="NZ_BMDX01000006.1"/>
</dbReference>
<dbReference type="SUPFAM" id="SSF46689">
    <property type="entry name" value="Homeodomain-like"/>
    <property type="match status" value="1"/>
</dbReference>
<evidence type="ECO:0000256" key="2">
    <source>
        <dbReference type="ARBA" id="ARBA00023125"/>
    </source>
</evidence>
<dbReference type="Proteomes" id="UP000619743">
    <property type="component" value="Unassembled WGS sequence"/>
</dbReference>
<dbReference type="OrthoDB" id="270177at2"/>
<evidence type="ECO:0000313" key="5">
    <source>
        <dbReference type="EMBL" id="GGA75112.1"/>
    </source>
</evidence>
<dbReference type="AlphaFoldDB" id="A0A8J2XNV2"/>
<accession>A0A8J2XNV2</accession>
<keyword evidence="3" id="KW-0804">Transcription</keyword>
<dbReference type="InterPro" id="IPR001647">
    <property type="entry name" value="HTH_TetR"/>
</dbReference>
<dbReference type="PANTHER" id="PTHR47506:SF1">
    <property type="entry name" value="HTH-TYPE TRANSCRIPTIONAL REGULATOR YJDC"/>
    <property type="match status" value="1"/>
</dbReference>
<protein>
    <submittedName>
        <fullName evidence="5">TetR family transcriptional regulator</fullName>
    </submittedName>
</protein>
<keyword evidence="1" id="KW-0805">Transcription regulation</keyword>
<proteinExistence type="predicted"/>
<dbReference type="Pfam" id="PF00440">
    <property type="entry name" value="TetR_N"/>
    <property type="match status" value="1"/>
</dbReference>
<feature type="domain" description="HTH tetR-type" evidence="4">
    <location>
        <begin position="13"/>
        <end position="57"/>
    </location>
</feature>
<gene>
    <name evidence="5" type="ORF">GCM10011369_16210</name>
</gene>
<evidence type="ECO:0000259" key="4">
    <source>
        <dbReference type="Pfam" id="PF00440"/>
    </source>
</evidence>
<reference evidence="6" key="1">
    <citation type="journal article" date="2019" name="Int. J. Syst. Evol. Microbiol.">
        <title>The Global Catalogue of Microorganisms (GCM) 10K type strain sequencing project: providing services to taxonomists for standard genome sequencing and annotation.</title>
        <authorList>
            <consortium name="The Broad Institute Genomics Platform"/>
            <consortium name="The Broad Institute Genome Sequencing Center for Infectious Disease"/>
            <person name="Wu L."/>
            <person name="Ma J."/>
        </authorList>
    </citation>
    <scope>NUCLEOTIDE SEQUENCE [LARGE SCALE GENOMIC DNA]</scope>
    <source>
        <strain evidence="6">CGMCC 1.10130</strain>
    </source>
</reference>
<organism evidence="5 6">
    <name type="scientific">Neiella marina</name>
    <dbReference type="NCBI Taxonomy" id="508461"/>
    <lineage>
        <taxon>Bacteria</taxon>
        <taxon>Pseudomonadati</taxon>
        <taxon>Pseudomonadota</taxon>
        <taxon>Gammaproteobacteria</taxon>
        <taxon>Alteromonadales</taxon>
        <taxon>Echinimonadaceae</taxon>
        <taxon>Neiella</taxon>
    </lineage>
</organism>
<dbReference type="PANTHER" id="PTHR47506">
    <property type="entry name" value="TRANSCRIPTIONAL REGULATORY PROTEIN"/>
    <property type="match status" value="1"/>
</dbReference>
<comment type="caution">
    <text evidence="5">The sequence shown here is derived from an EMBL/GenBank/DDBJ whole genome shotgun (WGS) entry which is preliminary data.</text>
</comment>
<dbReference type="GO" id="GO:0003677">
    <property type="term" value="F:DNA binding"/>
    <property type="evidence" value="ECO:0007669"/>
    <property type="project" value="UniProtKB-KW"/>
</dbReference>
<dbReference type="SUPFAM" id="SSF48498">
    <property type="entry name" value="Tetracyclin repressor-like, C-terminal domain"/>
    <property type="match status" value="1"/>
</dbReference>
<evidence type="ECO:0000256" key="3">
    <source>
        <dbReference type="ARBA" id="ARBA00023163"/>
    </source>
</evidence>
<dbReference type="EMBL" id="BMDX01000006">
    <property type="protein sequence ID" value="GGA75112.1"/>
    <property type="molecule type" value="Genomic_DNA"/>
</dbReference>